<sequence>MAKFLQIGAPAFQKHADSGLMCEPTGSYRPWASPHRLPQLICCCAAILPRASDAHCGGPNARICGADRCWVLVSSAPNSH</sequence>
<dbReference type="EMBL" id="CH445328">
    <property type="protein sequence ID" value="EAT89472.1"/>
    <property type="molecule type" value="Genomic_DNA"/>
</dbReference>
<dbReference type="InParanoid" id="Q0UZS3"/>
<dbReference type="GeneID" id="5970195"/>
<reference evidence="2" key="1">
    <citation type="journal article" date="2007" name="Plant Cell">
        <title>Dothideomycete-plant interactions illuminated by genome sequencing and EST analysis of the wheat pathogen Stagonospora nodorum.</title>
        <authorList>
            <person name="Hane J.K."/>
            <person name="Lowe R.G."/>
            <person name="Solomon P.S."/>
            <person name="Tan K.C."/>
            <person name="Schoch C.L."/>
            <person name="Spatafora J.W."/>
            <person name="Crous P.W."/>
            <person name="Kodira C."/>
            <person name="Birren B.W."/>
            <person name="Galagan J.E."/>
            <person name="Torriani S.F."/>
            <person name="McDonald B.A."/>
            <person name="Oliver R.P."/>
        </authorList>
    </citation>
    <scope>NUCLEOTIDE SEQUENCE [LARGE SCALE GENOMIC DNA]</scope>
    <source>
        <strain evidence="2">SN15 / ATCC MYA-4574 / FGSC 10173</strain>
    </source>
</reference>
<proteinExistence type="predicted"/>
<evidence type="ECO:0000313" key="1">
    <source>
        <dbReference type="EMBL" id="EAT89472.1"/>
    </source>
</evidence>
<dbReference type="AlphaFoldDB" id="Q0UZS3"/>
<accession>Q0UZS3</accession>
<dbReference type="RefSeq" id="XP_001793338.1">
    <property type="nucleotide sequence ID" value="XM_001793286.1"/>
</dbReference>
<evidence type="ECO:0000313" key="2">
    <source>
        <dbReference type="Proteomes" id="UP000001055"/>
    </source>
</evidence>
<protein>
    <submittedName>
        <fullName evidence="1">Uncharacterized protein</fullName>
    </submittedName>
</protein>
<gene>
    <name evidence="1" type="ORF">SNOG_02741</name>
</gene>
<organism evidence="1 2">
    <name type="scientific">Phaeosphaeria nodorum (strain SN15 / ATCC MYA-4574 / FGSC 10173)</name>
    <name type="common">Glume blotch fungus</name>
    <name type="synonym">Parastagonospora nodorum</name>
    <dbReference type="NCBI Taxonomy" id="321614"/>
    <lineage>
        <taxon>Eukaryota</taxon>
        <taxon>Fungi</taxon>
        <taxon>Dikarya</taxon>
        <taxon>Ascomycota</taxon>
        <taxon>Pezizomycotina</taxon>
        <taxon>Dothideomycetes</taxon>
        <taxon>Pleosporomycetidae</taxon>
        <taxon>Pleosporales</taxon>
        <taxon>Pleosporineae</taxon>
        <taxon>Phaeosphaeriaceae</taxon>
        <taxon>Parastagonospora</taxon>
    </lineage>
</organism>
<name>Q0UZS3_PHANO</name>
<dbReference type="Proteomes" id="UP000001055">
    <property type="component" value="Unassembled WGS sequence"/>
</dbReference>
<dbReference type="KEGG" id="pno:SNOG_02741"/>